<dbReference type="RefSeq" id="XP_008022381.1">
    <property type="nucleotide sequence ID" value="XM_008024190.1"/>
</dbReference>
<dbReference type="EMBL" id="KB908500">
    <property type="protein sequence ID" value="EOA89988.1"/>
    <property type="molecule type" value="Genomic_DNA"/>
</dbReference>
<dbReference type="HOGENOM" id="CLU_2072909_0_0_1"/>
<organism evidence="1 2">
    <name type="scientific">Exserohilum turcicum (strain 28A)</name>
    <name type="common">Northern leaf blight fungus</name>
    <name type="synonym">Setosphaeria turcica</name>
    <dbReference type="NCBI Taxonomy" id="671987"/>
    <lineage>
        <taxon>Eukaryota</taxon>
        <taxon>Fungi</taxon>
        <taxon>Dikarya</taxon>
        <taxon>Ascomycota</taxon>
        <taxon>Pezizomycotina</taxon>
        <taxon>Dothideomycetes</taxon>
        <taxon>Pleosporomycetidae</taxon>
        <taxon>Pleosporales</taxon>
        <taxon>Pleosporineae</taxon>
        <taxon>Pleosporaceae</taxon>
        <taxon>Exserohilum</taxon>
    </lineage>
</organism>
<name>R0KAJ3_EXST2</name>
<dbReference type="OrthoDB" id="3799196at2759"/>
<accession>R0KAJ3</accession>
<protein>
    <submittedName>
        <fullName evidence="1">Uncharacterized protein</fullName>
    </submittedName>
</protein>
<sequence>MLQFELKKGAKTHEAQMRAGHTRLQWDRFYNITKAEINDLVEENPDVSWPTVPGDVLASMFDRVNAQLRAENIPEVQYDVFSWRMARAISYRNTSNSKPRAKSATASATESS</sequence>
<proteinExistence type="predicted"/>
<evidence type="ECO:0000313" key="1">
    <source>
        <dbReference type="EMBL" id="EOA89988.1"/>
    </source>
</evidence>
<keyword evidence="2" id="KW-1185">Reference proteome</keyword>
<dbReference type="GeneID" id="19397176"/>
<evidence type="ECO:0000313" key="2">
    <source>
        <dbReference type="Proteomes" id="UP000016935"/>
    </source>
</evidence>
<reference evidence="1 2" key="1">
    <citation type="journal article" date="2012" name="PLoS Pathog.">
        <title>Diverse lifestyles and strategies of plant pathogenesis encoded in the genomes of eighteen Dothideomycetes fungi.</title>
        <authorList>
            <person name="Ohm R.A."/>
            <person name="Feau N."/>
            <person name="Henrissat B."/>
            <person name="Schoch C.L."/>
            <person name="Horwitz B.A."/>
            <person name="Barry K.W."/>
            <person name="Condon B.J."/>
            <person name="Copeland A.C."/>
            <person name="Dhillon B."/>
            <person name="Glaser F."/>
            <person name="Hesse C.N."/>
            <person name="Kosti I."/>
            <person name="LaButti K."/>
            <person name="Lindquist E.A."/>
            <person name="Lucas S."/>
            <person name="Salamov A.A."/>
            <person name="Bradshaw R.E."/>
            <person name="Ciuffetti L."/>
            <person name="Hamelin R.C."/>
            <person name="Kema G.H.J."/>
            <person name="Lawrence C."/>
            <person name="Scott J.A."/>
            <person name="Spatafora J.W."/>
            <person name="Turgeon B.G."/>
            <person name="de Wit P.J.G.M."/>
            <person name="Zhong S."/>
            <person name="Goodwin S.B."/>
            <person name="Grigoriev I.V."/>
        </authorList>
    </citation>
    <scope>NUCLEOTIDE SEQUENCE [LARGE SCALE GENOMIC DNA]</scope>
    <source>
        <strain evidence="2">28A</strain>
    </source>
</reference>
<dbReference type="AlphaFoldDB" id="R0KAJ3"/>
<reference evidence="1 2" key="2">
    <citation type="journal article" date="2013" name="PLoS Genet.">
        <title>Comparative genome structure, secondary metabolite, and effector coding capacity across Cochliobolus pathogens.</title>
        <authorList>
            <person name="Condon B.J."/>
            <person name="Leng Y."/>
            <person name="Wu D."/>
            <person name="Bushley K.E."/>
            <person name="Ohm R.A."/>
            <person name="Otillar R."/>
            <person name="Martin J."/>
            <person name="Schackwitz W."/>
            <person name="Grimwood J."/>
            <person name="MohdZainudin N."/>
            <person name="Xue C."/>
            <person name="Wang R."/>
            <person name="Manning V.A."/>
            <person name="Dhillon B."/>
            <person name="Tu Z.J."/>
            <person name="Steffenson B.J."/>
            <person name="Salamov A."/>
            <person name="Sun H."/>
            <person name="Lowry S."/>
            <person name="LaButti K."/>
            <person name="Han J."/>
            <person name="Copeland A."/>
            <person name="Lindquist E."/>
            <person name="Barry K."/>
            <person name="Schmutz J."/>
            <person name="Baker S.E."/>
            <person name="Ciuffetti L.M."/>
            <person name="Grigoriev I.V."/>
            <person name="Zhong S."/>
            <person name="Turgeon B.G."/>
        </authorList>
    </citation>
    <scope>NUCLEOTIDE SEQUENCE [LARGE SCALE GENOMIC DNA]</scope>
    <source>
        <strain evidence="2">28A</strain>
    </source>
</reference>
<dbReference type="Proteomes" id="UP000016935">
    <property type="component" value="Unassembled WGS sequence"/>
</dbReference>
<gene>
    <name evidence="1" type="ORF">SETTUDRAFT_152300</name>
</gene>